<dbReference type="FunFam" id="3.40.50.200:FF:000014">
    <property type="entry name" value="Proteinase K"/>
    <property type="match status" value="1"/>
</dbReference>
<dbReference type="Proteomes" id="UP000234206">
    <property type="component" value="Unassembled WGS sequence"/>
</dbReference>
<comment type="caution">
    <text evidence="10">The sequence shown here is derived from an EMBL/GenBank/DDBJ whole genome shotgun (WGS) entry which is preliminary data.</text>
</comment>
<dbReference type="CDD" id="cd04077">
    <property type="entry name" value="Peptidases_S8_PCSK9_ProteinaseK_like"/>
    <property type="match status" value="1"/>
</dbReference>
<dbReference type="PRINTS" id="PR00723">
    <property type="entry name" value="SUBTILISIN"/>
</dbReference>
<feature type="active site" description="Charge relay system" evidence="5">
    <location>
        <position position="172"/>
    </location>
</feature>
<keyword evidence="7" id="KW-0732">Signal</keyword>
<gene>
    <name evidence="10" type="ORF">CYJ76_04525</name>
</gene>
<dbReference type="PANTHER" id="PTHR43806:SF11">
    <property type="entry name" value="CEREVISIN-RELATED"/>
    <property type="match status" value="1"/>
</dbReference>
<dbReference type="EMBL" id="PKIZ01000006">
    <property type="protein sequence ID" value="PKZ42109.1"/>
    <property type="molecule type" value="Genomic_DNA"/>
</dbReference>
<evidence type="ECO:0000313" key="10">
    <source>
        <dbReference type="EMBL" id="PKZ42109.1"/>
    </source>
</evidence>
<dbReference type="InterPro" id="IPR034193">
    <property type="entry name" value="PCSK9_ProteinaseK-like"/>
</dbReference>
<proteinExistence type="inferred from homology"/>
<dbReference type="RefSeq" id="WP_101849382.1">
    <property type="nucleotide sequence ID" value="NZ_JBHLVH010000027.1"/>
</dbReference>
<keyword evidence="2 5" id="KW-0645">Protease</keyword>
<dbReference type="Gene3D" id="3.40.50.200">
    <property type="entry name" value="Peptidase S8/S53 domain"/>
    <property type="match status" value="1"/>
</dbReference>
<dbReference type="GO" id="GO:0005615">
    <property type="term" value="C:extracellular space"/>
    <property type="evidence" value="ECO:0007669"/>
    <property type="project" value="TreeGrafter"/>
</dbReference>
<accession>A0A2I1PBV6</accession>
<feature type="signal peptide" evidence="7">
    <location>
        <begin position="1"/>
        <end position="24"/>
    </location>
</feature>
<dbReference type="OrthoDB" id="9813435at2"/>
<dbReference type="PROSITE" id="PS00138">
    <property type="entry name" value="SUBTILASE_SER"/>
    <property type="match status" value="1"/>
</dbReference>
<evidence type="ECO:0000256" key="5">
    <source>
        <dbReference type="PROSITE-ProRule" id="PRU01240"/>
    </source>
</evidence>
<dbReference type="GO" id="GO:0006508">
    <property type="term" value="P:proteolysis"/>
    <property type="evidence" value="ECO:0007669"/>
    <property type="project" value="UniProtKB-KW"/>
</dbReference>
<evidence type="ECO:0000256" key="6">
    <source>
        <dbReference type="RuleBase" id="RU003355"/>
    </source>
</evidence>
<sequence>MTTVRTVFGLTAAATLALGTTATAAPTAFDVNAGSEQGATVMSASQAADYIVMLELPQQAMGAQGMKSADAKAAVASTTEATAAKYAAKGADVKNELKSLGGFTANLTPEQVAELEADPAVASVTKSRTVHATEAQTDATWGLDRVDQEAPELDQTYNYEGTGEGVNSYVIDTGVRATHSDFEGRVGEGFSAIDDGMGTDDCNGHGTHVAGTMGGKEFGVAKGTNLIPVRVLSCEGSGSTDGIITAMDWVIENKGDTPSVANMSLGGGADQVLDEAIGRMTEAGIVTAVAAGNDTDDACNYSPARAESAITVGSTAEGDALSDFSNFGDCVDILAPGTDITSAWMDDDEATNTISGTSMASPHVAGGAALALEKNPQATVEEVTATLTETATKDAIDGVNGSPNLLLNALKVSAG</sequence>
<dbReference type="PROSITE" id="PS51892">
    <property type="entry name" value="SUBTILASE"/>
    <property type="match status" value="1"/>
</dbReference>
<keyword evidence="11" id="KW-1185">Reference proteome</keyword>
<evidence type="ECO:0000313" key="11">
    <source>
        <dbReference type="Proteomes" id="UP000234206"/>
    </source>
</evidence>
<dbReference type="SUPFAM" id="SSF52743">
    <property type="entry name" value="Subtilisin-like"/>
    <property type="match status" value="1"/>
</dbReference>
<keyword evidence="3 5" id="KW-0378">Hydrolase</keyword>
<evidence type="ECO:0000256" key="2">
    <source>
        <dbReference type="ARBA" id="ARBA00022670"/>
    </source>
</evidence>
<dbReference type="InterPro" id="IPR050131">
    <property type="entry name" value="Peptidase_S8_subtilisin-like"/>
</dbReference>
<evidence type="ECO:0000259" key="9">
    <source>
        <dbReference type="Pfam" id="PF05922"/>
    </source>
</evidence>
<feature type="active site" description="Charge relay system" evidence="5">
    <location>
        <position position="358"/>
    </location>
</feature>
<dbReference type="InterPro" id="IPR036852">
    <property type="entry name" value="Peptidase_S8/S53_dom_sf"/>
</dbReference>
<comment type="similarity">
    <text evidence="1 5 6">Belongs to the peptidase S8 family.</text>
</comment>
<evidence type="ECO:0000256" key="1">
    <source>
        <dbReference type="ARBA" id="ARBA00011073"/>
    </source>
</evidence>
<evidence type="ECO:0000256" key="7">
    <source>
        <dbReference type="SAM" id="SignalP"/>
    </source>
</evidence>
<dbReference type="InterPro" id="IPR023828">
    <property type="entry name" value="Peptidase_S8_Ser-AS"/>
</dbReference>
<dbReference type="InterPro" id="IPR010259">
    <property type="entry name" value="S8pro/Inhibitor_I9"/>
</dbReference>
<organism evidence="10 11">
    <name type="scientific">Kytococcus schroeteri</name>
    <dbReference type="NCBI Taxonomy" id="138300"/>
    <lineage>
        <taxon>Bacteria</taxon>
        <taxon>Bacillati</taxon>
        <taxon>Actinomycetota</taxon>
        <taxon>Actinomycetes</taxon>
        <taxon>Micrococcales</taxon>
        <taxon>Kytococcaceae</taxon>
        <taxon>Kytococcus</taxon>
    </lineage>
</organism>
<dbReference type="InterPro" id="IPR022398">
    <property type="entry name" value="Peptidase_S8_His-AS"/>
</dbReference>
<dbReference type="InterPro" id="IPR023827">
    <property type="entry name" value="Peptidase_S8_Asp-AS"/>
</dbReference>
<dbReference type="Gene3D" id="3.30.70.80">
    <property type="entry name" value="Peptidase S8 propeptide/proteinase inhibitor I9"/>
    <property type="match status" value="1"/>
</dbReference>
<reference evidence="10 11" key="1">
    <citation type="submission" date="2017-12" db="EMBL/GenBank/DDBJ databases">
        <title>Phylogenetic diversity of female urinary microbiome.</title>
        <authorList>
            <person name="Thomas-White K."/>
            <person name="Wolfe A.J."/>
        </authorList>
    </citation>
    <scope>NUCLEOTIDE SEQUENCE [LARGE SCALE GENOMIC DNA]</scope>
    <source>
        <strain evidence="10 11">UMB1298</strain>
    </source>
</reference>
<dbReference type="InterPro" id="IPR015500">
    <property type="entry name" value="Peptidase_S8_subtilisin-rel"/>
</dbReference>
<dbReference type="SUPFAM" id="SSF54897">
    <property type="entry name" value="Protease propeptides/inhibitors"/>
    <property type="match status" value="1"/>
</dbReference>
<dbReference type="PANTHER" id="PTHR43806">
    <property type="entry name" value="PEPTIDASE S8"/>
    <property type="match status" value="1"/>
</dbReference>
<feature type="active site" description="Charge relay system" evidence="5">
    <location>
        <position position="205"/>
    </location>
</feature>
<dbReference type="PROSITE" id="PS00137">
    <property type="entry name" value="SUBTILASE_HIS"/>
    <property type="match status" value="1"/>
</dbReference>
<dbReference type="GO" id="GO:0004252">
    <property type="term" value="F:serine-type endopeptidase activity"/>
    <property type="evidence" value="ECO:0007669"/>
    <property type="project" value="UniProtKB-UniRule"/>
</dbReference>
<evidence type="ECO:0000256" key="3">
    <source>
        <dbReference type="ARBA" id="ARBA00022801"/>
    </source>
</evidence>
<dbReference type="InterPro" id="IPR037045">
    <property type="entry name" value="S8pro/Inhibitor_I9_sf"/>
</dbReference>
<feature type="domain" description="Peptidase S8/S53" evidence="8">
    <location>
        <begin position="170"/>
        <end position="400"/>
    </location>
</feature>
<name>A0A2I1PBV6_9MICO</name>
<feature type="chain" id="PRO_5014193454" evidence="7">
    <location>
        <begin position="25"/>
        <end position="415"/>
    </location>
</feature>
<dbReference type="InterPro" id="IPR000209">
    <property type="entry name" value="Peptidase_S8/S53_dom"/>
</dbReference>
<dbReference type="PROSITE" id="PS00136">
    <property type="entry name" value="SUBTILASE_ASP"/>
    <property type="match status" value="1"/>
</dbReference>
<dbReference type="Pfam" id="PF00082">
    <property type="entry name" value="Peptidase_S8"/>
    <property type="match status" value="1"/>
</dbReference>
<dbReference type="AlphaFoldDB" id="A0A2I1PBV6"/>
<evidence type="ECO:0000256" key="4">
    <source>
        <dbReference type="ARBA" id="ARBA00022825"/>
    </source>
</evidence>
<evidence type="ECO:0000259" key="8">
    <source>
        <dbReference type="Pfam" id="PF00082"/>
    </source>
</evidence>
<protein>
    <submittedName>
        <fullName evidence="10">Serine protease</fullName>
    </submittedName>
</protein>
<keyword evidence="4 5" id="KW-0720">Serine protease</keyword>
<dbReference type="Pfam" id="PF05922">
    <property type="entry name" value="Inhibitor_I9"/>
    <property type="match status" value="1"/>
</dbReference>
<feature type="domain" description="Inhibitor I9" evidence="9">
    <location>
        <begin position="50"/>
        <end position="132"/>
    </location>
</feature>